<comment type="caution">
    <text evidence="2">The sequence shown here is derived from an EMBL/GenBank/DDBJ whole genome shotgun (WGS) entry which is preliminary data.</text>
</comment>
<dbReference type="Proteomes" id="UP000294813">
    <property type="component" value="Unassembled WGS sequence"/>
</dbReference>
<evidence type="ECO:0000259" key="1">
    <source>
        <dbReference type="PROSITE" id="PS51781"/>
    </source>
</evidence>
<dbReference type="AlphaFoldDB" id="A0A4R2RVV1"/>
<reference evidence="2 3" key="1">
    <citation type="submission" date="2019-03" db="EMBL/GenBank/DDBJ databases">
        <title>Genomic Encyclopedia of Type Strains, Phase IV (KMG-IV): sequencing the most valuable type-strain genomes for metagenomic binning, comparative biology and taxonomic classification.</title>
        <authorList>
            <person name="Goeker M."/>
        </authorList>
    </citation>
    <scope>NUCLEOTIDE SEQUENCE [LARGE SCALE GENOMIC DNA]</scope>
    <source>
        <strain evidence="2 3">DSM 11170</strain>
    </source>
</reference>
<feature type="domain" description="SH3b" evidence="1">
    <location>
        <begin position="146"/>
        <end position="215"/>
    </location>
</feature>
<dbReference type="EMBL" id="SLXT01000012">
    <property type="protein sequence ID" value="TCP64081.1"/>
    <property type="molecule type" value="Genomic_DNA"/>
</dbReference>
<keyword evidence="3" id="KW-1185">Reference proteome</keyword>
<dbReference type="SMART" id="SM00287">
    <property type="entry name" value="SH3b"/>
    <property type="match status" value="1"/>
</dbReference>
<dbReference type="Gene3D" id="2.30.30.40">
    <property type="entry name" value="SH3 Domains"/>
    <property type="match status" value="1"/>
</dbReference>
<protein>
    <submittedName>
        <fullName evidence="2">SH3 domain-containing protein</fullName>
    </submittedName>
</protein>
<evidence type="ECO:0000313" key="3">
    <source>
        <dbReference type="Proteomes" id="UP000294813"/>
    </source>
</evidence>
<sequence length="215" mass="21849">MAAGFLVGQVVLAFAATPGTSDDPLVARSYLFKAMRANNADLHNQIVALNARVEALQVAVARAGQTIQLPPMPAGYQSTTWTAETAKLGGGLEAFATSAPVTTVTTGAAGATSSGTTPTTASTVASRGAVATTSATTATTPATGTAKTGTITPTGGANVRYGPGTDYTLLTKLPYRTSVVILEKVNGADGGQPWYKVRLANGQEGYVRQDLLAMP</sequence>
<dbReference type="PROSITE" id="PS51781">
    <property type="entry name" value="SH3B"/>
    <property type="match status" value="1"/>
</dbReference>
<accession>A0A4R2RVV1</accession>
<dbReference type="Pfam" id="PF08239">
    <property type="entry name" value="SH3_3"/>
    <property type="match status" value="1"/>
</dbReference>
<gene>
    <name evidence="2" type="ORF">EDD73_11242</name>
</gene>
<dbReference type="InterPro" id="IPR003646">
    <property type="entry name" value="SH3-like_bac-type"/>
</dbReference>
<proteinExistence type="predicted"/>
<name>A0A4R2RVV1_9FIRM</name>
<organism evidence="2 3">
    <name type="scientific">Heliophilum fasciatum</name>
    <dbReference type="NCBI Taxonomy" id="35700"/>
    <lineage>
        <taxon>Bacteria</taxon>
        <taxon>Bacillati</taxon>
        <taxon>Bacillota</taxon>
        <taxon>Clostridia</taxon>
        <taxon>Eubacteriales</taxon>
        <taxon>Heliobacteriaceae</taxon>
        <taxon>Heliophilum</taxon>
    </lineage>
</organism>
<evidence type="ECO:0000313" key="2">
    <source>
        <dbReference type="EMBL" id="TCP64081.1"/>
    </source>
</evidence>